<protein>
    <submittedName>
        <fullName evidence="1">Uncharacterized protein</fullName>
    </submittedName>
</protein>
<evidence type="ECO:0000313" key="2">
    <source>
        <dbReference type="Proteomes" id="UP000800035"/>
    </source>
</evidence>
<evidence type="ECO:0000313" key="1">
    <source>
        <dbReference type="EMBL" id="KAF1952964.1"/>
    </source>
</evidence>
<name>A0A6A5TL90_9PLEO</name>
<dbReference type="AlphaFoldDB" id="A0A6A5TL90"/>
<reference evidence="1" key="1">
    <citation type="journal article" date="2020" name="Stud. Mycol.">
        <title>101 Dothideomycetes genomes: a test case for predicting lifestyles and emergence of pathogens.</title>
        <authorList>
            <person name="Haridas S."/>
            <person name="Albert R."/>
            <person name="Binder M."/>
            <person name="Bloem J."/>
            <person name="Labutti K."/>
            <person name="Salamov A."/>
            <person name="Andreopoulos B."/>
            <person name="Baker S."/>
            <person name="Barry K."/>
            <person name="Bills G."/>
            <person name="Bluhm B."/>
            <person name="Cannon C."/>
            <person name="Castanera R."/>
            <person name="Culley D."/>
            <person name="Daum C."/>
            <person name="Ezra D."/>
            <person name="Gonzalez J."/>
            <person name="Henrissat B."/>
            <person name="Kuo A."/>
            <person name="Liang C."/>
            <person name="Lipzen A."/>
            <person name="Lutzoni F."/>
            <person name="Magnuson J."/>
            <person name="Mondo S."/>
            <person name="Nolan M."/>
            <person name="Ohm R."/>
            <person name="Pangilinan J."/>
            <person name="Park H.-J."/>
            <person name="Ramirez L."/>
            <person name="Alfaro M."/>
            <person name="Sun H."/>
            <person name="Tritt A."/>
            <person name="Yoshinaga Y."/>
            <person name="Zwiers L.-H."/>
            <person name="Turgeon B."/>
            <person name="Goodwin S."/>
            <person name="Spatafora J."/>
            <person name="Crous P."/>
            <person name="Grigoriev I."/>
        </authorList>
    </citation>
    <scope>NUCLEOTIDE SEQUENCE</scope>
    <source>
        <strain evidence="1">CBS 675.92</strain>
    </source>
</reference>
<dbReference type="EMBL" id="ML977007">
    <property type="protein sequence ID" value="KAF1952964.1"/>
    <property type="molecule type" value="Genomic_DNA"/>
</dbReference>
<proteinExistence type="predicted"/>
<accession>A0A6A5TL90</accession>
<dbReference type="Proteomes" id="UP000800035">
    <property type="component" value="Unassembled WGS sequence"/>
</dbReference>
<gene>
    <name evidence="1" type="ORF">CC80DRAFT_495074</name>
</gene>
<sequence>MRQIVYDRLLPKDGVLSLTFKTARDPLSAAPGIGNLLEVIGNGKKTEGLRAEVLPLLKFKLSAAEIDTTACCFVAPPSSLLLDIQSRMPMVQIFPAGTWQIDALPFFRVPLLFTVRKYGGLALAPADEAVKGVVLGLRKDEEFMADVKRGVWKRILVESLVGRGLVRVTLVADQVDAALKEHVGRYSEVIEEFCWEAGAESSTILS</sequence>
<keyword evidence="2" id="KW-1185">Reference proteome</keyword>
<organism evidence="1 2">
    <name type="scientific">Byssothecium circinans</name>
    <dbReference type="NCBI Taxonomy" id="147558"/>
    <lineage>
        <taxon>Eukaryota</taxon>
        <taxon>Fungi</taxon>
        <taxon>Dikarya</taxon>
        <taxon>Ascomycota</taxon>
        <taxon>Pezizomycotina</taxon>
        <taxon>Dothideomycetes</taxon>
        <taxon>Pleosporomycetidae</taxon>
        <taxon>Pleosporales</taxon>
        <taxon>Massarineae</taxon>
        <taxon>Massarinaceae</taxon>
        <taxon>Byssothecium</taxon>
    </lineage>
</organism>